<organism evidence="1 2">
    <name type="scientific">Gomphillus americanus</name>
    <dbReference type="NCBI Taxonomy" id="1940652"/>
    <lineage>
        <taxon>Eukaryota</taxon>
        <taxon>Fungi</taxon>
        <taxon>Dikarya</taxon>
        <taxon>Ascomycota</taxon>
        <taxon>Pezizomycotina</taxon>
        <taxon>Lecanoromycetes</taxon>
        <taxon>OSLEUM clade</taxon>
        <taxon>Ostropomycetidae</taxon>
        <taxon>Ostropales</taxon>
        <taxon>Graphidaceae</taxon>
        <taxon>Gomphilloideae</taxon>
        <taxon>Gomphillus</taxon>
    </lineage>
</organism>
<evidence type="ECO:0008006" key="3">
    <source>
        <dbReference type="Google" id="ProtNLM"/>
    </source>
</evidence>
<name>A0A8H3EVN6_9LECA</name>
<dbReference type="SUPFAM" id="SSF56300">
    <property type="entry name" value="Metallo-dependent phosphatases"/>
    <property type="match status" value="1"/>
</dbReference>
<reference evidence="1" key="1">
    <citation type="submission" date="2021-03" db="EMBL/GenBank/DDBJ databases">
        <authorList>
            <person name="Tagirdzhanova G."/>
        </authorList>
    </citation>
    <scope>NUCLEOTIDE SEQUENCE</scope>
</reference>
<dbReference type="AlphaFoldDB" id="A0A8H3EVN6"/>
<dbReference type="PANTHER" id="PTHR36492">
    <property type="match status" value="1"/>
</dbReference>
<dbReference type="Proteomes" id="UP000664169">
    <property type="component" value="Unassembled WGS sequence"/>
</dbReference>
<evidence type="ECO:0000313" key="2">
    <source>
        <dbReference type="Proteomes" id="UP000664169"/>
    </source>
</evidence>
<keyword evidence="2" id="KW-1185">Reference proteome</keyword>
<proteinExistence type="predicted"/>
<dbReference type="OrthoDB" id="550558at2759"/>
<dbReference type="PANTHER" id="PTHR36492:SF2">
    <property type="entry name" value="[ACYL-CARRIER-PROTEIN] PHOSPHODIESTERASE PPTH"/>
    <property type="match status" value="1"/>
</dbReference>
<dbReference type="InterPro" id="IPR052963">
    <property type="entry name" value="Pantetheine_PDE"/>
</dbReference>
<gene>
    <name evidence="1" type="ORF">GOMPHAMPRED_007323</name>
</gene>
<evidence type="ECO:0000313" key="1">
    <source>
        <dbReference type="EMBL" id="CAF9911147.1"/>
    </source>
</evidence>
<sequence length="375" mass="42458">MPSPHTLYAISDIHLSYPQNREYWSALPLRKHDFPPKSGLILAGDVGESISHLRLALEIALQVFSYVWWIPGNHELYTLPGQHSPTENNASTGDQAARDAEIDSLRGEERYQAFIRVCHQYPGVYTPEDEWVIWDCSAEEDPITTITTKSQISSSPSNQQPQQPSSSAAALICPLFTLYDYTFRPAHLHSTTAALAWAAEKDIIATDEALLHSDPHPNKASWSSQLVSNFHTRLTSARARFPSLPFVLINHWPLREEVLHIPSIPRFSLWCGTRSTRHWDTEFAPVAVVVSGHLHVRRTDWIGDTRWEEVSLGYPRQWTKIREQELDVAELLREVLPGRAAEDARREGRAEVAGAEDQKGRVEGQVTLYRTYGGR</sequence>
<dbReference type="EMBL" id="CAJPDQ010000006">
    <property type="protein sequence ID" value="CAF9911147.1"/>
    <property type="molecule type" value="Genomic_DNA"/>
</dbReference>
<accession>A0A8H3EVN6</accession>
<comment type="caution">
    <text evidence="1">The sequence shown here is derived from an EMBL/GenBank/DDBJ whole genome shotgun (WGS) entry which is preliminary data.</text>
</comment>
<protein>
    <recommendedName>
        <fullName evidence="3">Calcineurin-like phosphoesterase domain-containing protein</fullName>
    </recommendedName>
</protein>
<dbReference type="InterPro" id="IPR029052">
    <property type="entry name" value="Metallo-depent_PP-like"/>
</dbReference>